<evidence type="ECO:0000313" key="1">
    <source>
        <dbReference type="EMBL" id="VFU48985.1"/>
    </source>
</evidence>
<protein>
    <submittedName>
        <fullName evidence="1">Uncharacterized protein</fullName>
    </submittedName>
</protein>
<accession>A0A6N2MH44</accession>
<sequence>MEGQVALLWELGHFLRMDHLDLVGRDWSRTNIAGIEKPICCIWRHQSGLGSLTPLTPLHTKVSMTRSPGQSGVLAKMVCQIPTIQKQKFVHYRRKLCWSLCAPAGRTHASIQQKREVVQFERNCSRESSFRVFHRLQFEG</sequence>
<dbReference type="AlphaFoldDB" id="A0A6N2MH44"/>
<reference evidence="1" key="1">
    <citation type="submission" date="2019-03" db="EMBL/GenBank/DDBJ databases">
        <authorList>
            <person name="Mank J."/>
            <person name="Almeida P."/>
        </authorList>
    </citation>
    <scope>NUCLEOTIDE SEQUENCE</scope>
    <source>
        <strain evidence="1">78183</strain>
    </source>
</reference>
<name>A0A6N2MH44_SALVM</name>
<gene>
    <name evidence="1" type="ORF">SVIM_LOCUS322423</name>
</gene>
<proteinExistence type="predicted"/>
<organism evidence="1">
    <name type="scientific">Salix viminalis</name>
    <name type="common">Common osier</name>
    <name type="synonym">Basket willow</name>
    <dbReference type="NCBI Taxonomy" id="40686"/>
    <lineage>
        <taxon>Eukaryota</taxon>
        <taxon>Viridiplantae</taxon>
        <taxon>Streptophyta</taxon>
        <taxon>Embryophyta</taxon>
        <taxon>Tracheophyta</taxon>
        <taxon>Spermatophyta</taxon>
        <taxon>Magnoliopsida</taxon>
        <taxon>eudicotyledons</taxon>
        <taxon>Gunneridae</taxon>
        <taxon>Pentapetalae</taxon>
        <taxon>rosids</taxon>
        <taxon>fabids</taxon>
        <taxon>Malpighiales</taxon>
        <taxon>Salicaceae</taxon>
        <taxon>Saliceae</taxon>
        <taxon>Salix</taxon>
    </lineage>
</organism>
<dbReference type="EMBL" id="CAADRP010001707">
    <property type="protein sequence ID" value="VFU48985.1"/>
    <property type="molecule type" value="Genomic_DNA"/>
</dbReference>